<evidence type="ECO:0000256" key="7">
    <source>
        <dbReference type="SAM" id="MobiDB-lite"/>
    </source>
</evidence>
<name>A0A067NJ06_PLEO1</name>
<evidence type="ECO:0000256" key="4">
    <source>
        <dbReference type="ARBA" id="ARBA00023224"/>
    </source>
</evidence>
<dbReference type="AlphaFoldDB" id="A0A067NJ06"/>
<evidence type="ECO:0008006" key="10">
    <source>
        <dbReference type="Google" id="ProtNLM"/>
    </source>
</evidence>
<dbReference type="EMBL" id="KL198008">
    <property type="protein sequence ID" value="KDQ28013.1"/>
    <property type="molecule type" value="Genomic_DNA"/>
</dbReference>
<dbReference type="InterPro" id="IPR001019">
    <property type="entry name" value="Gprotein_alpha_su"/>
</dbReference>
<dbReference type="OrthoDB" id="5817230at2759"/>
<dbReference type="InterPro" id="IPR011025">
    <property type="entry name" value="GproteinA_insert"/>
</dbReference>
<dbReference type="GO" id="GO:0005525">
    <property type="term" value="F:GTP binding"/>
    <property type="evidence" value="ECO:0007669"/>
    <property type="project" value="UniProtKB-KW"/>
</dbReference>
<dbReference type="GO" id="GO:0003924">
    <property type="term" value="F:GTPase activity"/>
    <property type="evidence" value="ECO:0007669"/>
    <property type="project" value="InterPro"/>
</dbReference>
<keyword evidence="4" id="KW-0807">Transducer</keyword>
<dbReference type="PANTHER" id="PTHR10218">
    <property type="entry name" value="GTP-BINDING PROTEIN ALPHA SUBUNIT"/>
    <property type="match status" value="1"/>
</dbReference>
<keyword evidence="1 6" id="KW-0479">Metal-binding</keyword>
<dbReference type="GO" id="GO:0046872">
    <property type="term" value="F:metal ion binding"/>
    <property type="evidence" value="ECO:0007669"/>
    <property type="project" value="UniProtKB-KW"/>
</dbReference>
<feature type="binding site" evidence="6">
    <location>
        <position position="309"/>
    </location>
    <ligand>
        <name>Mg(2+)</name>
        <dbReference type="ChEBI" id="CHEBI:18420"/>
    </ligand>
</feature>
<dbReference type="VEuPathDB" id="FungiDB:PLEOSDRAFT_50910"/>
<dbReference type="GO" id="GO:0005834">
    <property type="term" value="C:heterotrimeric G-protein complex"/>
    <property type="evidence" value="ECO:0007669"/>
    <property type="project" value="TreeGrafter"/>
</dbReference>
<protein>
    <recommendedName>
        <fullName evidence="10">G-alpha-domain-containing protein</fullName>
    </recommendedName>
</protein>
<feature type="binding site" evidence="5">
    <location>
        <begin position="402"/>
        <end position="405"/>
    </location>
    <ligand>
        <name>GTP</name>
        <dbReference type="ChEBI" id="CHEBI:37565"/>
    </ligand>
</feature>
<dbReference type="PRINTS" id="PR00318">
    <property type="entry name" value="GPROTEINA"/>
</dbReference>
<keyword evidence="2 5" id="KW-0547">Nucleotide-binding</keyword>
<dbReference type="Gene3D" id="1.10.400.10">
    <property type="entry name" value="GI Alpha 1, domain 2-like"/>
    <property type="match status" value="1"/>
</dbReference>
<dbReference type="STRING" id="1137138.A0A067NJ06"/>
<dbReference type="PANTHER" id="PTHR10218:SF360">
    <property type="entry name" value="GUANINE NUCLEOTIDE-BINDING PROTEIN SUBUNIT ALPHA HOMOLOG"/>
    <property type="match status" value="1"/>
</dbReference>
<reference evidence="9" key="1">
    <citation type="journal article" date="2014" name="Proc. Natl. Acad. Sci. U.S.A.">
        <title>Extensive sampling of basidiomycete genomes demonstrates inadequacy of the white-rot/brown-rot paradigm for wood decay fungi.</title>
        <authorList>
            <person name="Riley R."/>
            <person name="Salamov A.A."/>
            <person name="Brown D.W."/>
            <person name="Nagy L.G."/>
            <person name="Floudas D."/>
            <person name="Held B.W."/>
            <person name="Levasseur A."/>
            <person name="Lombard V."/>
            <person name="Morin E."/>
            <person name="Otillar R."/>
            <person name="Lindquist E.A."/>
            <person name="Sun H."/>
            <person name="LaButti K.M."/>
            <person name="Schmutz J."/>
            <person name="Jabbour D."/>
            <person name="Luo H."/>
            <person name="Baker S.E."/>
            <person name="Pisabarro A.G."/>
            <person name="Walton J.D."/>
            <person name="Blanchette R.A."/>
            <person name="Henrissat B."/>
            <person name="Martin F."/>
            <person name="Cullen D."/>
            <person name="Hibbett D.S."/>
            <person name="Grigoriev I.V."/>
        </authorList>
    </citation>
    <scope>NUCLEOTIDE SEQUENCE [LARGE SCALE GENOMIC DNA]</scope>
    <source>
        <strain evidence="9">PC15</strain>
    </source>
</reference>
<evidence type="ECO:0000313" key="8">
    <source>
        <dbReference type="EMBL" id="KDQ28013.1"/>
    </source>
</evidence>
<dbReference type="Pfam" id="PF00503">
    <property type="entry name" value="G-alpha"/>
    <property type="match status" value="1"/>
</dbReference>
<evidence type="ECO:0000256" key="1">
    <source>
        <dbReference type="ARBA" id="ARBA00022723"/>
    </source>
</evidence>
<dbReference type="InterPro" id="IPR027417">
    <property type="entry name" value="P-loop_NTPase"/>
</dbReference>
<evidence type="ECO:0000313" key="9">
    <source>
        <dbReference type="Proteomes" id="UP000027073"/>
    </source>
</evidence>
<keyword evidence="6" id="KW-0460">Magnesium</keyword>
<dbReference type="SMART" id="SM00275">
    <property type="entry name" value="G_alpha"/>
    <property type="match status" value="1"/>
</dbReference>
<dbReference type="GO" id="GO:0007188">
    <property type="term" value="P:adenylate cyclase-modulating G protein-coupled receptor signaling pathway"/>
    <property type="evidence" value="ECO:0007669"/>
    <property type="project" value="TreeGrafter"/>
</dbReference>
<dbReference type="SUPFAM" id="SSF52540">
    <property type="entry name" value="P-loop containing nucleoside triphosphate hydrolases"/>
    <property type="match status" value="1"/>
</dbReference>
<dbReference type="Proteomes" id="UP000027073">
    <property type="component" value="Unassembled WGS sequence"/>
</dbReference>
<dbReference type="GO" id="GO:0005737">
    <property type="term" value="C:cytoplasm"/>
    <property type="evidence" value="ECO:0007669"/>
    <property type="project" value="TreeGrafter"/>
</dbReference>
<dbReference type="SUPFAM" id="SSF47895">
    <property type="entry name" value="Transducin (alpha subunit), insertion domain"/>
    <property type="match status" value="1"/>
</dbReference>
<keyword evidence="3 5" id="KW-0342">GTP-binding</keyword>
<dbReference type="PROSITE" id="PS51882">
    <property type="entry name" value="G_ALPHA"/>
    <property type="match status" value="1"/>
</dbReference>
<evidence type="ECO:0000256" key="5">
    <source>
        <dbReference type="PIRSR" id="PIRSR601019-1"/>
    </source>
</evidence>
<feature type="region of interest" description="Disordered" evidence="7">
    <location>
        <begin position="1"/>
        <end position="24"/>
    </location>
</feature>
<dbReference type="GO" id="GO:0001664">
    <property type="term" value="F:G protein-coupled receptor binding"/>
    <property type="evidence" value="ECO:0007669"/>
    <property type="project" value="TreeGrafter"/>
</dbReference>
<evidence type="ECO:0000256" key="3">
    <source>
        <dbReference type="ARBA" id="ARBA00023134"/>
    </source>
</evidence>
<organism evidence="8 9">
    <name type="scientific">Pleurotus ostreatus (strain PC15)</name>
    <name type="common">Oyster mushroom</name>
    <dbReference type="NCBI Taxonomy" id="1137138"/>
    <lineage>
        <taxon>Eukaryota</taxon>
        <taxon>Fungi</taxon>
        <taxon>Dikarya</taxon>
        <taxon>Basidiomycota</taxon>
        <taxon>Agaricomycotina</taxon>
        <taxon>Agaricomycetes</taxon>
        <taxon>Agaricomycetidae</taxon>
        <taxon>Agaricales</taxon>
        <taxon>Pleurotineae</taxon>
        <taxon>Pleurotaceae</taxon>
        <taxon>Pleurotus</taxon>
    </lineage>
</organism>
<dbReference type="InParanoid" id="A0A067NJ06"/>
<accession>A0A067NJ06</accession>
<dbReference type="HOGENOM" id="CLU_014184_1_1_1"/>
<dbReference type="GO" id="GO:0031683">
    <property type="term" value="F:G-protein beta/gamma-subunit complex binding"/>
    <property type="evidence" value="ECO:0007669"/>
    <property type="project" value="InterPro"/>
</dbReference>
<gene>
    <name evidence="8" type="ORF">PLEOSDRAFT_50910</name>
</gene>
<dbReference type="Gene3D" id="3.40.50.300">
    <property type="entry name" value="P-loop containing nucleotide triphosphate hydrolases"/>
    <property type="match status" value="1"/>
</dbReference>
<evidence type="ECO:0000256" key="2">
    <source>
        <dbReference type="ARBA" id="ARBA00022741"/>
    </source>
</evidence>
<sequence length="492" mass="56049">MIDAPVPAYTHRRGHSGDPSQNTFAQNVAPPLLETPDVRKARIAQEAVALETSKRIDAELKARRIALQKKPPVKVLVLGQSESDFQMTYARQAWAQERNSWRPIIYLNIVRSVNCITTILGSEPDALRLAGGLTLGSTREDSHRPPTLSSHLQVLLLRLGPIRRIQEILERLFSSATISATSQLGSRPQVSNTRRAGHSFPEIFVRSHSGWKGVLDSVERTQDIATGSPTRSISKRRHGHPVEEVSDLLYRCKDDIIALWSDDTVQDLLARHNVKLRDNPGFFLDDVDRIASRGYEPSDKDIVRARLRTLGVQEYRFSLDTAGGPQTEWVMYDVAGCRTQRAAWIPYFTDVTTILFLAPISAFDEWIHEGRRVNRLQDTYMLWQMLCESRLLTHVQIILFMNKCDLLAKKLKDKRIKVRDYVLDFGSRPNDFKTVTEFFHKAFKDIFKKGDKRERRLYSHFTSVVDTKATALTLFGVHDAILKRHISKAGLL</sequence>
<dbReference type="FunFam" id="3.40.50.300:FF:000692">
    <property type="entry name" value="Guanine nucleotide-binding protein subunit alpha"/>
    <property type="match status" value="1"/>
</dbReference>
<evidence type="ECO:0000256" key="6">
    <source>
        <dbReference type="PIRSR" id="PIRSR601019-2"/>
    </source>
</evidence>
<proteinExistence type="predicted"/>